<dbReference type="Proteomes" id="UP000772434">
    <property type="component" value="Unassembled WGS sequence"/>
</dbReference>
<gene>
    <name evidence="1" type="ORF">BDP27DRAFT_1217909</name>
</gene>
<dbReference type="EMBL" id="JADNRY010000026">
    <property type="protein sequence ID" value="KAF9072145.1"/>
    <property type="molecule type" value="Genomic_DNA"/>
</dbReference>
<organism evidence="1 2">
    <name type="scientific">Rhodocollybia butyracea</name>
    <dbReference type="NCBI Taxonomy" id="206335"/>
    <lineage>
        <taxon>Eukaryota</taxon>
        <taxon>Fungi</taxon>
        <taxon>Dikarya</taxon>
        <taxon>Basidiomycota</taxon>
        <taxon>Agaricomycotina</taxon>
        <taxon>Agaricomycetes</taxon>
        <taxon>Agaricomycetidae</taxon>
        <taxon>Agaricales</taxon>
        <taxon>Marasmiineae</taxon>
        <taxon>Omphalotaceae</taxon>
        <taxon>Rhodocollybia</taxon>
    </lineage>
</organism>
<name>A0A9P5Q220_9AGAR</name>
<feature type="non-terminal residue" evidence="1">
    <location>
        <position position="1"/>
    </location>
</feature>
<accession>A0A9P5Q220</accession>
<evidence type="ECO:0000313" key="2">
    <source>
        <dbReference type="Proteomes" id="UP000772434"/>
    </source>
</evidence>
<protein>
    <submittedName>
        <fullName evidence="1">Uncharacterized protein</fullName>
    </submittedName>
</protein>
<keyword evidence="2" id="KW-1185">Reference proteome</keyword>
<reference evidence="1" key="1">
    <citation type="submission" date="2020-11" db="EMBL/GenBank/DDBJ databases">
        <authorList>
            <consortium name="DOE Joint Genome Institute"/>
            <person name="Ahrendt S."/>
            <person name="Riley R."/>
            <person name="Andreopoulos W."/>
            <person name="Labutti K."/>
            <person name="Pangilinan J."/>
            <person name="Ruiz-Duenas F.J."/>
            <person name="Barrasa J.M."/>
            <person name="Sanchez-Garcia M."/>
            <person name="Camarero S."/>
            <person name="Miyauchi S."/>
            <person name="Serrano A."/>
            <person name="Linde D."/>
            <person name="Babiker R."/>
            <person name="Drula E."/>
            <person name="Ayuso-Fernandez I."/>
            <person name="Pacheco R."/>
            <person name="Padilla G."/>
            <person name="Ferreira P."/>
            <person name="Barriuso J."/>
            <person name="Kellner H."/>
            <person name="Castanera R."/>
            <person name="Alfaro M."/>
            <person name="Ramirez L."/>
            <person name="Pisabarro A.G."/>
            <person name="Kuo A."/>
            <person name="Tritt A."/>
            <person name="Lipzen A."/>
            <person name="He G."/>
            <person name="Yan M."/>
            <person name="Ng V."/>
            <person name="Cullen D."/>
            <person name="Martin F."/>
            <person name="Rosso M.-N."/>
            <person name="Henrissat B."/>
            <person name="Hibbett D."/>
            <person name="Martinez A.T."/>
            <person name="Grigoriev I.V."/>
        </authorList>
    </citation>
    <scope>NUCLEOTIDE SEQUENCE</scope>
    <source>
        <strain evidence="1">AH 40177</strain>
    </source>
</reference>
<evidence type="ECO:0000313" key="1">
    <source>
        <dbReference type="EMBL" id="KAF9072145.1"/>
    </source>
</evidence>
<dbReference type="AlphaFoldDB" id="A0A9P5Q220"/>
<proteinExistence type="predicted"/>
<sequence>GVEYRDIVSKWLNLERTTTWESPLLGLKPESRPNALSAWQKKRYSTREPDFSAIGFITSFSAEVWKWWISLQPEWRRIAPREKPSSPDLKVVRTEWILLDKKGVNGWFGLLVCMKWWRLGLNRMTEEQEELKRDWVRAIHDISVMMDGLVAYRASIGQ</sequence>
<comment type="caution">
    <text evidence="1">The sequence shown here is derived from an EMBL/GenBank/DDBJ whole genome shotgun (WGS) entry which is preliminary data.</text>
</comment>
<dbReference type="OrthoDB" id="3250313at2759"/>